<dbReference type="GO" id="GO:0000981">
    <property type="term" value="F:DNA-binding transcription factor activity, RNA polymerase II-specific"/>
    <property type="evidence" value="ECO:0007669"/>
    <property type="project" value="TreeGrafter"/>
</dbReference>
<feature type="region of interest" description="Disordered" evidence="8">
    <location>
        <begin position="180"/>
        <end position="263"/>
    </location>
</feature>
<feature type="compositionally biased region" description="Low complexity" evidence="8">
    <location>
        <begin position="227"/>
        <end position="238"/>
    </location>
</feature>
<evidence type="ECO:0000256" key="6">
    <source>
        <dbReference type="PROSITE-ProRule" id="PRU00108"/>
    </source>
</evidence>
<comment type="subcellular location">
    <subcellularLocation>
        <location evidence="1 6 7">Nucleus</location>
    </subcellularLocation>
</comment>
<dbReference type="OrthoDB" id="5865230at2759"/>
<gene>
    <name evidence="10" type="ORF">HCN44_007569</name>
</gene>
<dbReference type="GO" id="GO:0005634">
    <property type="term" value="C:nucleus"/>
    <property type="evidence" value="ECO:0007669"/>
    <property type="project" value="UniProtKB-SubCell"/>
</dbReference>
<evidence type="ECO:0000256" key="8">
    <source>
        <dbReference type="SAM" id="MobiDB-lite"/>
    </source>
</evidence>
<evidence type="ECO:0000256" key="3">
    <source>
        <dbReference type="ARBA" id="ARBA00023125"/>
    </source>
</evidence>
<dbReference type="Pfam" id="PF00046">
    <property type="entry name" value="Homeodomain"/>
    <property type="match status" value="1"/>
</dbReference>
<dbReference type="PANTHER" id="PTHR45793:SF5">
    <property type="entry name" value="HOMEOTIC PROTEIN OCELLILESS"/>
    <property type="match status" value="1"/>
</dbReference>
<protein>
    <recommendedName>
        <fullName evidence="9">Homeobox domain-containing protein</fullName>
    </recommendedName>
</protein>
<evidence type="ECO:0000313" key="11">
    <source>
        <dbReference type="Proteomes" id="UP000639338"/>
    </source>
</evidence>
<dbReference type="PROSITE" id="PS50071">
    <property type="entry name" value="HOMEOBOX_2"/>
    <property type="match status" value="1"/>
</dbReference>
<dbReference type="Proteomes" id="UP000639338">
    <property type="component" value="Unassembled WGS sequence"/>
</dbReference>
<evidence type="ECO:0000256" key="5">
    <source>
        <dbReference type="ARBA" id="ARBA00023242"/>
    </source>
</evidence>
<organism evidence="10 11">
    <name type="scientific">Aphidius gifuensis</name>
    <name type="common">Parasitoid wasp</name>
    <dbReference type="NCBI Taxonomy" id="684658"/>
    <lineage>
        <taxon>Eukaryota</taxon>
        <taxon>Metazoa</taxon>
        <taxon>Ecdysozoa</taxon>
        <taxon>Arthropoda</taxon>
        <taxon>Hexapoda</taxon>
        <taxon>Insecta</taxon>
        <taxon>Pterygota</taxon>
        <taxon>Neoptera</taxon>
        <taxon>Endopterygota</taxon>
        <taxon>Hymenoptera</taxon>
        <taxon>Apocrita</taxon>
        <taxon>Ichneumonoidea</taxon>
        <taxon>Braconidae</taxon>
        <taxon>Aphidiinae</taxon>
        <taxon>Aphidius</taxon>
    </lineage>
</organism>
<evidence type="ECO:0000256" key="7">
    <source>
        <dbReference type="RuleBase" id="RU000682"/>
    </source>
</evidence>
<name>A0A834XMN5_APHGI</name>
<evidence type="ECO:0000256" key="1">
    <source>
        <dbReference type="ARBA" id="ARBA00004123"/>
    </source>
</evidence>
<dbReference type="SMART" id="SM00389">
    <property type="entry name" value="HOX"/>
    <property type="match status" value="1"/>
</dbReference>
<dbReference type="CDD" id="cd00086">
    <property type="entry name" value="homeodomain"/>
    <property type="match status" value="1"/>
</dbReference>
<keyword evidence="5 6" id="KW-0539">Nucleus</keyword>
<feature type="compositionally biased region" description="Polar residues" evidence="8">
    <location>
        <begin position="251"/>
        <end position="262"/>
    </location>
</feature>
<reference evidence="10 11" key="1">
    <citation type="submission" date="2020-08" db="EMBL/GenBank/DDBJ databases">
        <title>Aphidius gifuensis genome sequencing and assembly.</title>
        <authorList>
            <person name="Du Z."/>
        </authorList>
    </citation>
    <scope>NUCLEOTIDE SEQUENCE [LARGE SCALE GENOMIC DNA]</scope>
    <source>
        <strain evidence="10">YNYX2018</strain>
        <tissue evidence="10">Adults</tissue>
    </source>
</reference>
<sequence>MSLPSPSPVYSSAPRVPVTVGPVAQQNQQYHMAQASAPSTIVSSGQYNNNLVSGARASMDSHRYPMTYTKDDYAQSPSLQYHRGQMHPASHPYAHGTRANHTITSGPMHSLENGSPQNMPAENTHKKPRRTWIQYTRAQIKVLQALFDKNEYPNMGDREECARIINSDEARIQGWFKNRRAKCKQQAPQRKKPDSTTNDFTSSNGSATSEAMSPIITNNVCPLPMGSADSKASSASSATIPTPSPQIPDEPTQSSTSYQHSVHQPHVDYSHSWVLPTVTPQTSVPDNNSQYTGCYNSYQNPYPGNPSTVQL</sequence>
<dbReference type="PANTHER" id="PTHR45793">
    <property type="entry name" value="HOMEOBOX PROTEIN"/>
    <property type="match status" value="1"/>
</dbReference>
<comment type="caution">
    <text evidence="10">The sequence shown here is derived from an EMBL/GenBank/DDBJ whole genome shotgun (WGS) entry which is preliminary data.</text>
</comment>
<evidence type="ECO:0000256" key="2">
    <source>
        <dbReference type="ARBA" id="ARBA00022473"/>
    </source>
</evidence>
<keyword evidence="4 6" id="KW-0371">Homeobox</keyword>
<keyword evidence="11" id="KW-1185">Reference proteome</keyword>
<dbReference type="EMBL" id="JACMRX010000006">
    <property type="protein sequence ID" value="KAF7988075.1"/>
    <property type="molecule type" value="Genomic_DNA"/>
</dbReference>
<dbReference type="Gene3D" id="1.10.10.60">
    <property type="entry name" value="Homeodomain-like"/>
    <property type="match status" value="1"/>
</dbReference>
<proteinExistence type="predicted"/>
<dbReference type="SUPFAM" id="SSF46689">
    <property type="entry name" value="Homeodomain-like"/>
    <property type="match status" value="1"/>
</dbReference>
<dbReference type="AlphaFoldDB" id="A0A834XMN5"/>
<dbReference type="GO" id="GO:0000978">
    <property type="term" value="F:RNA polymerase II cis-regulatory region sequence-specific DNA binding"/>
    <property type="evidence" value="ECO:0007669"/>
    <property type="project" value="TreeGrafter"/>
</dbReference>
<evidence type="ECO:0000259" key="9">
    <source>
        <dbReference type="PROSITE" id="PS50071"/>
    </source>
</evidence>
<feature type="DNA-binding region" description="Homeobox" evidence="6">
    <location>
        <begin position="128"/>
        <end position="187"/>
    </location>
</feature>
<dbReference type="InterPro" id="IPR001356">
    <property type="entry name" value="HD"/>
</dbReference>
<evidence type="ECO:0000313" key="10">
    <source>
        <dbReference type="EMBL" id="KAF7988075.1"/>
    </source>
</evidence>
<dbReference type="InterPro" id="IPR009057">
    <property type="entry name" value="Homeodomain-like_sf"/>
</dbReference>
<feature type="compositionally biased region" description="Polar residues" evidence="8">
    <location>
        <begin position="195"/>
        <end position="220"/>
    </location>
</feature>
<accession>A0A834XMN5</accession>
<keyword evidence="2" id="KW-0217">Developmental protein</keyword>
<keyword evidence="3 6" id="KW-0238">DNA-binding</keyword>
<evidence type="ECO:0000256" key="4">
    <source>
        <dbReference type="ARBA" id="ARBA00023155"/>
    </source>
</evidence>
<feature type="domain" description="Homeobox" evidence="9">
    <location>
        <begin position="126"/>
        <end position="186"/>
    </location>
</feature>